<dbReference type="PANTHER" id="PTHR30419">
    <property type="entry name" value="HTH-TYPE TRANSCRIPTIONAL REGULATOR YBHD"/>
    <property type="match status" value="1"/>
</dbReference>
<dbReference type="InterPro" id="IPR050950">
    <property type="entry name" value="HTH-type_LysR_regulators"/>
</dbReference>
<dbReference type="Proteomes" id="UP000332515">
    <property type="component" value="Unassembled WGS sequence"/>
</dbReference>
<evidence type="ECO:0000256" key="1">
    <source>
        <dbReference type="ARBA" id="ARBA00009437"/>
    </source>
</evidence>
<organism evidence="6 7">
    <name type="scientific">Segnochrobactrum spirostomi</name>
    <dbReference type="NCBI Taxonomy" id="2608987"/>
    <lineage>
        <taxon>Bacteria</taxon>
        <taxon>Pseudomonadati</taxon>
        <taxon>Pseudomonadota</taxon>
        <taxon>Alphaproteobacteria</taxon>
        <taxon>Hyphomicrobiales</taxon>
        <taxon>Segnochrobactraceae</taxon>
        <taxon>Segnochrobactrum</taxon>
    </lineage>
</organism>
<dbReference type="InterPro" id="IPR036390">
    <property type="entry name" value="WH_DNA-bd_sf"/>
</dbReference>
<comment type="similarity">
    <text evidence="1">Belongs to the LysR transcriptional regulatory family.</text>
</comment>
<dbReference type="PROSITE" id="PS50931">
    <property type="entry name" value="HTH_LYSR"/>
    <property type="match status" value="1"/>
</dbReference>
<dbReference type="EMBL" id="VWNA01000001">
    <property type="protein sequence ID" value="MQT11172.1"/>
    <property type="molecule type" value="Genomic_DNA"/>
</dbReference>
<dbReference type="GO" id="GO:0005829">
    <property type="term" value="C:cytosol"/>
    <property type="evidence" value="ECO:0007669"/>
    <property type="project" value="TreeGrafter"/>
</dbReference>
<sequence>MALASGEDDGRGPRRHGSRPLGTDWFLRARLKLRHLQLLMALDEHRNLHRAAEALNMSQPAASKLLGELERMTDVSLFERLPRGVEPNWYGEVLVRHARTVLSELNRAGDELTALIAGEGGSVAIGAVTSPAIDILGAAIEEMQGRHPRLHVRVDVETSDVLVRRLIEARLDFAIARIPEDVDSSLFLYEEGHGEELCFLVGRDHPLLGRGRITPDLLAGQSWVLNARGTLLRRRIEGYFREAGIAPPERIVDTGSVLLGLSMIARNGAIMAVSRSVAALLVAGGSVAILPVEGRIRVEPFGLVRVARRTLPPAAEAMFQIVRRRLRAPDDL</sequence>
<proteinExistence type="inferred from homology"/>
<dbReference type="Pfam" id="PF03466">
    <property type="entry name" value="LysR_substrate"/>
    <property type="match status" value="1"/>
</dbReference>
<keyword evidence="2" id="KW-0805">Transcription regulation</keyword>
<evidence type="ECO:0000313" key="6">
    <source>
        <dbReference type="EMBL" id="MQT11172.1"/>
    </source>
</evidence>
<dbReference type="SUPFAM" id="SSF46785">
    <property type="entry name" value="Winged helix' DNA-binding domain"/>
    <property type="match status" value="1"/>
</dbReference>
<evidence type="ECO:0000259" key="5">
    <source>
        <dbReference type="PROSITE" id="PS50931"/>
    </source>
</evidence>
<evidence type="ECO:0000256" key="4">
    <source>
        <dbReference type="ARBA" id="ARBA00023163"/>
    </source>
</evidence>
<dbReference type="InterPro" id="IPR005119">
    <property type="entry name" value="LysR_subst-bd"/>
</dbReference>
<gene>
    <name evidence="6" type="ORF">F0357_00465</name>
</gene>
<evidence type="ECO:0000256" key="3">
    <source>
        <dbReference type="ARBA" id="ARBA00023125"/>
    </source>
</evidence>
<dbReference type="RefSeq" id="WP_153477550.1">
    <property type="nucleotide sequence ID" value="NZ_VWNA01000001.1"/>
</dbReference>
<accession>A0A6A7Y026</accession>
<dbReference type="PANTHER" id="PTHR30419:SF8">
    <property type="entry name" value="NITROGEN ASSIMILATION TRANSCRIPTIONAL ACTIVATOR-RELATED"/>
    <property type="match status" value="1"/>
</dbReference>
<feature type="domain" description="HTH lysR-type" evidence="5">
    <location>
        <begin position="31"/>
        <end position="88"/>
    </location>
</feature>
<evidence type="ECO:0000256" key="2">
    <source>
        <dbReference type="ARBA" id="ARBA00023015"/>
    </source>
</evidence>
<keyword evidence="7" id="KW-1185">Reference proteome</keyword>
<dbReference type="GO" id="GO:0003700">
    <property type="term" value="F:DNA-binding transcription factor activity"/>
    <property type="evidence" value="ECO:0007669"/>
    <property type="project" value="InterPro"/>
</dbReference>
<dbReference type="InterPro" id="IPR000847">
    <property type="entry name" value="LysR_HTH_N"/>
</dbReference>
<dbReference type="Pfam" id="PF00126">
    <property type="entry name" value="HTH_1"/>
    <property type="match status" value="1"/>
</dbReference>
<comment type="caution">
    <text evidence="6">The sequence shown here is derived from an EMBL/GenBank/DDBJ whole genome shotgun (WGS) entry which is preliminary data.</text>
</comment>
<name>A0A6A7Y026_9HYPH</name>
<dbReference type="SUPFAM" id="SSF53850">
    <property type="entry name" value="Periplasmic binding protein-like II"/>
    <property type="match status" value="1"/>
</dbReference>
<dbReference type="Gene3D" id="3.40.190.290">
    <property type="match status" value="1"/>
</dbReference>
<keyword evidence="4" id="KW-0804">Transcription</keyword>
<evidence type="ECO:0000313" key="7">
    <source>
        <dbReference type="Proteomes" id="UP000332515"/>
    </source>
</evidence>
<reference evidence="6 7" key="1">
    <citation type="submission" date="2019-09" db="EMBL/GenBank/DDBJ databases">
        <title>Segnochrobactrum spirostomi gen. nov., sp. nov., isolated from the ciliate Spirostomum cf. yagiui and description of a novel family, Segnochrobactraceae fam. nov. within the order Rhizobiales of the class Alphaproteobacteria.</title>
        <authorList>
            <person name="Akter S."/>
            <person name="Shazib S.U.A."/>
            <person name="Shin M.K."/>
        </authorList>
    </citation>
    <scope>NUCLEOTIDE SEQUENCE [LARGE SCALE GENOMIC DNA]</scope>
    <source>
        <strain evidence="6 7">Sp-1</strain>
    </source>
</reference>
<dbReference type="PRINTS" id="PR00039">
    <property type="entry name" value="HTHLYSR"/>
</dbReference>
<dbReference type="AlphaFoldDB" id="A0A6A7Y026"/>
<keyword evidence="3" id="KW-0238">DNA-binding</keyword>
<protein>
    <submittedName>
        <fullName evidence="6">LysR family transcriptional regulator</fullName>
    </submittedName>
</protein>
<dbReference type="Gene3D" id="1.10.10.10">
    <property type="entry name" value="Winged helix-like DNA-binding domain superfamily/Winged helix DNA-binding domain"/>
    <property type="match status" value="1"/>
</dbReference>
<dbReference type="InterPro" id="IPR036388">
    <property type="entry name" value="WH-like_DNA-bd_sf"/>
</dbReference>
<dbReference type="GO" id="GO:0003677">
    <property type="term" value="F:DNA binding"/>
    <property type="evidence" value="ECO:0007669"/>
    <property type="project" value="UniProtKB-KW"/>
</dbReference>